<feature type="compositionally biased region" description="Basic and acidic residues" evidence="1">
    <location>
        <begin position="250"/>
        <end position="269"/>
    </location>
</feature>
<dbReference type="Proteomes" id="UP001457282">
    <property type="component" value="Unassembled WGS sequence"/>
</dbReference>
<feature type="region of interest" description="Disordered" evidence="1">
    <location>
        <begin position="200"/>
        <end position="269"/>
    </location>
</feature>
<protein>
    <submittedName>
        <fullName evidence="2">Uncharacterized protein</fullName>
    </submittedName>
</protein>
<evidence type="ECO:0000313" key="3">
    <source>
        <dbReference type="Proteomes" id="UP001457282"/>
    </source>
</evidence>
<feature type="compositionally biased region" description="Polar residues" evidence="1">
    <location>
        <begin position="232"/>
        <end position="243"/>
    </location>
</feature>
<accession>A0AAW1X9R1</accession>
<dbReference type="EMBL" id="JBEDUW010000004">
    <property type="protein sequence ID" value="KAK9932445.1"/>
    <property type="molecule type" value="Genomic_DNA"/>
</dbReference>
<gene>
    <name evidence="2" type="ORF">M0R45_019683</name>
</gene>
<reference evidence="2 3" key="1">
    <citation type="journal article" date="2023" name="G3 (Bethesda)">
        <title>A chromosome-length genome assembly and annotation of blackberry (Rubus argutus, cv. 'Hillquist').</title>
        <authorList>
            <person name="Bruna T."/>
            <person name="Aryal R."/>
            <person name="Dudchenko O."/>
            <person name="Sargent D.J."/>
            <person name="Mead D."/>
            <person name="Buti M."/>
            <person name="Cavallini A."/>
            <person name="Hytonen T."/>
            <person name="Andres J."/>
            <person name="Pham M."/>
            <person name="Weisz D."/>
            <person name="Mascagni F."/>
            <person name="Usai G."/>
            <person name="Natali L."/>
            <person name="Bassil N."/>
            <person name="Fernandez G.E."/>
            <person name="Lomsadze A."/>
            <person name="Armour M."/>
            <person name="Olukolu B."/>
            <person name="Poorten T."/>
            <person name="Britton C."/>
            <person name="Davik J."/>
            <person name="Ashrafi H."/>
            <person name="Aiden E.L."/>
            <person name="Borodovsky M."/>
            <person name="Worthington M."/>
        </authorList>
    </citation>
    <scope>NUCLEOTIDE SEQUENCE [LARGE SCALE GENOMIC DNA]</scope>
    <source>
        <strain evidence="2">PI 553951</strain>
    </source>
</reference>
<organism evidence="2 3">
    <name type="scientific">Rubus argutus</name>
    <name type="common">Southern blackberry</name>
    <dbReference type="NCBI Taxonomy" id="59490"/>
    <lineage>
        <taxon>Eukaryota</taxon>
        <taxon>Viridiplantae</taxon>
        <taxon>Streptophyta</taxon>
        <taxon>Embryophyta</taxon>
        <taxon>Tracheophyta</taxon>
        <taxon>Spermatophyta</taxon>
        <taxon>Magnoliopsida</taxon>
        <taxon>eudicotyledons</taxon>
        <taxon>Gunneridae</taxon>
        <taxon>Pentapetalae</taxon>
        <taxon>rosids</taxon>
        <taxon>fabids</taxon>
        <taxon>Rosales</taxon>
        <taxon>Rosaceae</taxon>
        <taxon>Rosoideae</taxon>
        <taxon>Rosoideae incertae sedis</taxon>
        <taxon>Rubus</taxon>
    </lineage>
</organism>
<sequence length="269" mass="29481">MESDEYKTICMVQGTVLSGEPVVDGGLDYGKQQNFQNEPNALVGVTGSPGPAGHRWSYGMAMPPELITLTALDFECKFDHVHIPMDVTASYVEAAPESGQVSKDEWMVSATIAKRLLMHIAGLTSIAQRRSLEAREQLIMMKRKHDMLVAKVEDEMRRLKNAMTSCMQIEIEITSDEAAGNVEVHGGSRSIVGYEEHCSPSPTTVLHENDKKNEGCAPFETDVEIGPDDNIGHTSFTSDSHGPSQLKGDAQSHIHGDGGQHESIHRWPN</sequence>
<evidence type="ECO:0000256" key="1">
    <source>
        <dbReference type="SAM" id="MobiDB-lite"/>
    </source>
</evidence>
<keyword evidence="3" id="KW-1185">Reference proteome</keyword>
<comment type="caution">
    <text evidence="2">The sequence shown here is derived from an EMBL/GenBank/DDBJ whole genome shotgun (WGS) entry which is preliminary data.</text>
</comment>
<proteinExistence type="predicted"/>
<dbReference type="AlphaFoldDB" id="A0AAW1X9R1"/>
<evidence type="ECO:0000313" key="2">
    <source>
        <dbReference type="EMBL" id="KAK9932445.1"/>
    </source>
</evidence>
<name>A0AAW1X9R1_RUBAR</name>